<organism evidence="1">
    <name type="scientific">gut metagenome</name>
    <dbReference type="NCBI Taxonomy" id="749906"/>
    <lineage>
        <taxon>unclassified sequences</taxon>
        <taxon>metagenomes</taxon>
        <taxon>organismal metagenomes</taxon>
    </lineage>
</organism>
<sequence length="279" mass="31813">MKKILFLACVCCTFLACENVEKKANEQLQAARSAYEQGDYNTVKNLIDSIKICYPKAFETRKASIRLMQEVELKEQENSLAYLDSMLNEKQADLATIRKKFVLEKDSEYQEVGNYLVPSQVLEKNLHRSYLRFQVDETGLMSMTSIYCGKRPIHHIAVKVTAPDGSFAETPASTDSYETSDLGEKIEKAEYKLGADGSVISFICLHKDKNLRVNYQGEHPYTTSMTAADRQAAYDIYQLAQTLSAITEIKKNQEEALLKKKFILKKMEEKTEKKTDSQH</sequence>
<proteinExistence type="predicted"/>
<dbReference type="AlphaFoldDB" id="J9GPU0"/>
<gene>
    <name evidence="1" type="ORF">EVA_01571</name>
</gene>
<comment type="caution">
    <text evidence="1">The sequence shown here is derived from an EMBL/GenBank/DDBJ whole genome shotgun (WGS) entry which is preliminary data.</text>
</comment>
<accession>J9GPU0</accession>
<keyword evidence="1" id="KW-0449">Lipoprotein</keyword>
<name>J9GPU0_9ZZZZ</name>
<reference evidence="1" key="1">
    <citation type="journal article" date="2012" name="PLoS ONE">
        <title>Gene sets for utilization of primary and secondary nutrition supplies in the distal gut of endangered iberian lynx.</title>
        <authorList>
            <person name="Alcaide M."/>
            <person name="Messina E."/>
            <person name="Richter M."/>
            <person name="Bargiela R."/>
            <person name="Peplies J."/>
            <person name="Huws S.A."/>
            <person name="Newbold C.J."/>
            <person name="Golyshin P.N."/>
            <person name="Simon M.A."/>
            <person name="Lopez G."/>
            <person name="Yakimov M.M."/>
            <person name="Ferrer M."/>
        </authorList>
    </citation>
    <scope>NUCLEOTIDE SEQUENCE</scope>
</reference>
<dbReference type="PROSITE" id="PS51257">
    <property type="entry name" value="PROKAR_LIPOPROTEIN"/>
    <property type="match status" value="1"/>
</dbReference>
<protein>
    <submittedName>
        <fullName evidence="1">Lipoprotein</fullName>
    </submittedName>
</protein>
<dbReference type="EMBL" id="AMCI01000218">
    <property type="protein sequence ID" value="EJX10272.1"/>
    <property type="molecule type" value="Genomic_DNA"/>
</dbReference>
<evidence type="ECO:0000313" key="1">
    <source>
        <dbReference type="EMBL" id="EJX10272.1"/>
    </source>
</evidence>